<comment type="caution">
    <text evidence="2">The sequence shown here is derived from an EMBL/GenBank/DDBJ whole genome shotgun (WGS) entry which is preliminary data.</text>
</comment>
<evidence type="ECO:0000313" key="3">
    <source>
        <dbReference type="Proteomes" id="UP001219525"/>
    </source>
</evidence>
<proteinExistence type="predicted"/>
<keyword evidence="1" id="KW-0812">Transmembrane</keyword>
<feature type="non-terminal residue" evidence="2">
    <location>
        <position position="97"/>
    </location>
</feature>
<feature type="transmembrane region" description="Helical" evidence="1">
    <location>
        <begin position="38"/>
        <end position="59"/>
    </location>
</feature>
<evidence type="ECO:0000256" key="1">
    <source>
        <dbReference type="SAM" id="Phobius"/>
    </source>
</evidence>
<dbReference type="EMBL" id="JARJCW010000049">
    <property type="protein sequence ID" value="KAJ7203849.1"/>
    <property type="molecule type" value="Genomic_DNA"/>
</dbReference>
<name>A0AAD6VAC1_9AGAR</name>
<keyword evidence="3" id="KW-1185">Reference proteome</keyword>
<gene>
    <name evidence="2" type="ORF">GGX14DRAFT_369211</name>
</gene>
<accession>A0AAD6VAC1</accession>
<sequence length="97" mass="11184">IPMLISPRFLGTVLNWALFATFLVQVYIYFSVFPKDQWWWKLLVIVIVVLECVETFAGLRDMVKIFGVGFGSMEVLDNVGLAWFSSPISKFFNGWVQ</sequence>
<organism evidence="2 3">
    <name type="scientific">Mycena pura</name>
    <dbReference type="NCBI Taxonomy" id="153505"/>
    <lineage>
        <taxon>Eukaryota</taxon>
        <taxon>Fungi</taxon>
        <taxon>Dikarya</taxon>
        <taxon>Basidiomycota</taxon>
        <taxon>Agaricomycotina</taxon>
        <taxon>Agaricomycetes</taxon>
        <taxon>Agaricomycetidae</taxon>
        <taxon>Agaricales</taxon>
        <taxon>Marasmiineae</taxon>
        <taxon>Mycenaceae</taxon>
        <taxon>Mycena</taxon>
    </lineage>
</organism>
<dbReference type="Proteomes" id="UP001219525">
    <property type="component" value="Unassembled WGS sequence"/>
</dbReference>
<keyword evidence="1" id="KW-0472">Membrane</keyword>
<dbReference type="AlphaFoldDB" id="A0AAD6VAC1"/>
<protein>
    <submittedName>
        <fullName evidence="2">Uncharacterized protein</fullName>
    </submittedName>
</protein>
<feature type="transmembrane region" description="Helical" evidence="1">
    <location>
        <begin position="12"/>
        <end position="32"/>
    </location>
</feature>
<keyword evidence="1" id="KW-1133">Transmembrane helix</keyword>
<evidence type="ECO:0000313" key="2">
    <source>
        <dbReference type="EMBL" id="KAJ7203849.1"/>
    </source>
</evidence>
<reference evidence="2" key="1">
    <citation type="submission" date="2023-03" db="EMBL/GenBank/DDBJ databases">
        <title>Massive genome expansion in bonnet fungi (Mycena s.s.) driven by repeated elements and novel gene families across ecological guilds.</title>
        <authorList>
            <consortium name="Lawrence Berkeley National Laboratory"/>
            <person name="Harder C.B."/>
            <person name="Miyauchi S."/>
            <person name="Viragh M."/>
            <person name="Kuo A."/>
            <person name="Thoen E."/>
            <person name="Andreopoulos B."/>
            <person name="Lu D."/>
            <person name="Skrede I."/>
            <person name="Drula E."/>
            <person name="Henrissat B."/>
            <person name="Morin E."/>
            <person name="Kohler A."/>
            <person name="Barry K."/>
            <person name="LaButti K."/>
            <person name="Morin E."/>
            <person name="Salamov A."/>
            <person name="Lipzen A."/>
            <person name="Mereny Z."/>
            <person name="Hegedus B."/>
            <person name="Baldrian P."/>
            <person name="Stursova M."/>
            <person name="Weitz H."/>
            <person name="Taylor A."/>
            <person name="Grigoriev I.V."/>
            <person name="Nagy L.G."/>
            <person name="Martin F."/>
            <person name="Kauserud H."/>
        </authorList>
    </citation>
    <scope>NUCLEOTIDE SEQUENCE</scope>
    <source>
        <strain evidence="2">9144</strain>
    </source>
</reference>